<evidence type="ECO:0000256" key="8">
    <source>
        <dbReference type="ARBA" id="ARBA00049244"/>
    </source>
</evidence>
<keyword evidence="11" id="KW-0548">Nucleotidyltransferase</keyword>
<evidence type="ECO:0000256" key="5">
    <source>
        <dbReference type="ARBA" id="ARBA00022833"/>
    </source>
</evidence>
<dbReference type="SMART" id="SM00382">
    <property type="entry name" value="AAA"/>
    <property type="match status" value="1"/>
</dbReference>
<keyword evidence="5" id="KW-0862">Zinc</keyword>
<dbReference type="PRINTS" id="PR00300">
    <property type="entry name" value="CLPPROTEASEA"/>
</dbReference>
<dbReference type="Pfam" id="PF13177">
    <property type="entry name" value="DNA_pol3_delta2"/>
    <property type="match status" value="1"/>
</dbReference>
<keyword evidence="12" id="KW-1185">Reference proteome</keyword>
<evidence type="ECO:0000256" key="9">
    <source>
        <dbReference type="SAM" id="MobiDB-lite"/>
    </source>
</evidence>
<dbReference type="PANTHER" id="PTHR11669:SF0">
    <property type="entry name" value="PROTEIN STICHEL-LIKE 2"/>
    <property type="match status" value="1"/>
</dbReference>
<dbReference type="InterPro" id="IPR012763">
    <property type="entry name" value="DNA_pol_III_sug/sutau_N"/>
</dbReference>
<dbReference type="EC" id="2.7.7.7" evidence="2"/>
<dbReference type="RefSeq" id="WP_169102633.1">
    <property type="nucleotide sequence ID" value="NZ_JABBVZ010000114.1"/>
</dbReference>
<dbReference type="FunFam" id="3.40.50.300:FF:000014">
    <property type="entry name" value="DNA polymerase III subunit gamma/tau"/>
    <property type="match status" value="1"/>
</dbReference>
<dbReference type="GO" id="GO:0009360">
    <property type="term" value="C:DNA polymerase III complex"/>
    <property type="evidence" value="ECO:0007669"/>
    <property type="project" value="InterPro"/>
</dbReference>
<dbReference type="PANTHER" id="PTHR11669">
    <property type="entry name" value="REPLICATION FACTOR C / DNA POLYMERASE III GAMMA-TAU SUBUNIT"/>
    <property type="match status" value="1"/>
</dbReference>
<keyword evidence="4" id="KW-0547">Nucleotide-binding</keyword>
<evidence type="ECO:0000259" key="10">
    <source>
        <dbReference type="SMART" id="SM00382"/>
    </source>
</evidence>
<sequence length="528" mass="58872">MAHQASYRVYRPRRFSEVLGQARTIDTLREAVRQGRLTHAYLFSGPRGTGKTSVARILAKAVNCENLLPDGNPCLECASCRSIESGQHLDVVEIDAASNRGIDEIRDIRERITHQTAMSRYKVYIIDEVHMLTPEAFNALLKTLEEPPAHVLFVLATTEAHKLPVTVLSRCQRYEFKRLTTALIQERLRFVAEQEGVSATPEALEVLAEAADGAMRDALSLFDQVVATERELTAEGVQRAAGLVGSQEMHKLMGALADGIEPLIGTLEALRLAGLDEKLVLRDVARQFRDILVYRTAGAEVFPGYRRDRIAALSQLFPENVGGSVWIEAADHLAQAESRLRGGFPADLALELALLKIQQALQADVMNEEVRPEPPRPAPRPKAPPPRTTPLSEPPMRSSAPEPEIKRPRDFQSVLDLVKRDRPSTHALIDKAQVRQEENTLAVFLEYPAHLNLVNQAQHREVIDRAIRAVYGPDTRVEFRVGKPDSEEVESAPLPKDGVPLEAEIREWFGSEVVMTGFESDQRKDVER</sequence>
<keyword evidence="3" id="KW-0479">Metal-binding</keyword>
<comment type="catalytic activity">
    <reaction evidence="8">
        <text>DNA(n) + a 2'-deoxyribonucleoside 5'-triphosphate = DNA(n+1) + diphosphate</text>
        <dbReference type="Rhea" id="RHEA:22508"/>
        <dbReference type="Rhea" id="RHEA-COMP:17339"/>
        <dbReference type="Rhea" id="RHEA-COMP:17340"/>
        <dbReference type="ChEBI" id="CHEBI:33019"/>
        <dbReference type="ChEBI" id="CHEBI:61560"/>
        <dbReference type="ChEBI" id="CHEBI:173112"/>
        <dbReference type="EC" id="2.7.7.7"/>
    </reaction>
</comment>
<dbReference type="GO" id="GO:0006261">
    <property type="term" value="P:DNA-templated DNA replication"/>
    <property type="evidence" value="ECO:0007669"/>
    <property type="project" value="TreeGrafter"/>
</dbReference>
<dbReference type="GO" id="GO:0005524">
    <property type="term" value="F:ATP binding"/>
    <property type="evidence" value="ECO:0007669"/>
    <property type="project" value="UniProtKB-KW"/>
</dbReference>
<feature type="compositionally biased region" description="Pro residues" evidence="9">
    <location>
        <begin position="375"/>
        <end position="388"/>
    </location>
</feature>
<dbReference type="InterPro" id="IPR027417">
    <property type="entry name" value="P-loop_NTPase"/>
</dbReference>
<organism evidence="11 12">
    <name type="scientific">Sulfobacillus harzensis</name>
    <dbReference type="NCBI Taxonomy" id="2729629"/>
    <lineage>
        <taxon>Bacteria</taxon>
        <taxon>Bacillati</taxon>
        <taxon>Bacillota</taxon>
        <taxon>Clostridia</taxon>
        <taxon>Eubacteriales</taxon>
        <taxon>Clostridiales Family XVII. Incertae Sedis</taxon>
        <taxon>Sulfobacillus</taxon>
    </lineage>
</organism>
<accession>A0A7Y0Q4X4</accession>
<name>A0A7Y0Q4X4_9FIRM</name>
<comment type="similarity">
    <text evidence="1">Belongs to the DnaX/STICHEL family.</text>
</comment>
<dbReference type="GO" id="GO:0003887">
    <property type="term" value="F:DNA-directed DNA polymerase activity"/>
    <property type="evidence" value="ECO:0007669"/>
    <property type="project" value="UniProtKB-KW"/>
</dbReference>
<dbReference type="InterPro" id="IPR050238">
    <property type="entry name" value="DNA_Rep/Repair_Clamp_Loader"/>
</dbReference>
<dbReference type="InterPro" id="IPR003593">
    <property type="entry name" value="AAA+_ATPase"/>
</dbReference>
<comment type="caution">
    <text evidence="11">The sequence shown here is derived from an EMBL/GenBank/DDBJ whole genome shotgun (WGS) entry which is preliminary data.</text>
</comment>
<dbReference type="NCBIfam" id="TIGR02397">
    <property type="entry name" value="dnaX_nterm"/>
    <property type="match status" value="1"/>
</dbReference>
<dbReference type="InterPro" id="IPR045085">
    <property type="entry name" value="HLD_clamp_pol_III_gamma_tau"/>
</dbReference>
<dbReference type="Gene3D" id="1.10.8.60">
    <property type="match status" value="1"/>
</dbReference>
<dbReference type="CDD" id="cd00009">
    <property type="entry name" value="AAA"/>
    <property type="match status" value="1"/>
</dbReference>
<dbReference type="NCBIfam" id="NF004046">
    <property type="entry name" value="PRK05563.1"/>
    <property type="match status" value="1"/>
</dbReference>
<keyword evidence="6" id="KW-0067">ATP-binding</keyword>
<dbReference type="GO" id="GO:0003677">
    <property type="term" value="F:DNA binding"/>
    <property type="evidence" value="ECO:0007669"/>
    <property type="project" value="InterPro"/>
</dbReference>
<dbReference type="EMBL" id="JABBVZ010000114">
    <property type="protein sequence ID" value="NMP24481.1"/>
    <property type="molecule type" value="Genomic_DNA"/>
</dbReference>
<gene>
    <name evidence="11" type="primary">dnaX</name>
    <name evidence="11" type="ORF">HIJ39_19370</name>
</gene>
<dbReference type="InterPro" id="IPR001270">
    <property type="entry name" value="ClpA/B"/>
</dbReference>
<dbReference type="Gene3D" id="3.40.50.300">
    <property type="entry name" value="P-loop containing nucleotide triphosphate hydrolases"/>
    <property type="match status" value="1"/>
</dbReference>
<dbReference type="AlphaFoldDB" id="A0A7Y0Q4X4"/>
<feature type="region of interest" description="Disordered" evidence="9">
    <location>
        <begin position="367"/>
        <end position="410"/>
    </location>
</feature>
<keyword evidence="11" id="KW-0808">Transferase</keyword>
<dbReference type="CDD" id="cd18137">
    <property type="entry name" value="HLD_clamp_pol_III_gamma_tau"/>
    <property type="match status" value="1"/>
</dbReference>
<evidence type="ECO:0000256" key="3">
    <source>
        <dbReference type="ARBA" id="ARBA00022723"/>
    </source>
</evidence>
<feature type="domain" description="AAA+ ATPase" evidence="10">
    <location>
        <begin position="37"/>
        <end position="189"/>
    </location>
</feature>
<dbReference type="SUPFAM" id="SSF52540">
    <property type="entry name" value="P-loop containing nucleoside triphosphate hydrolases"/>
    <property type="match status" value="1"/>
</dbReference>
<dbReference type="SUPFAM" id="SSF48019">
    <property type="entry name" value="post-AAA+ oligomerization domain-like"/>
    <property type="match status" value="1"/>
</dbReference>
<dbReference type="Proteomes" id="UP000533476">
    <property type="component" value="Unassembled WGS sequence"/>
</dbReference>
<evidence type="ECO:0000256" key="7">
    <source>
        <dbReference type="ARBA" id="ARBA00022932"/>
    </source>
</evidence>
<keyword evidence="7" id="KW-0239">DNA-directed DNA polymerase</keyword>
<protein>
    <recommendedName>
        <fullName evidence="2">DNA-directed DNA polymerase</fullName>
        <ecNumber evidence="2">2.7.7.7</ecNumber>
    </recommendedName>
</protein>
<evidence type="ECO:0000313" key="12">
    <source>
        <dbReference type="Proteomes" id="UP000533476"/>
    </source>
</evidence>
<dbReference type="Pfam" id="PF22608">
    <property type="entry name" value="DNAX_ATPase_lid"/>
    <property type="match status" value="1"/>
</dbReference>
<proteinExistence type="inferred from homology"/>
<reference evidence="11 12" key="1">
    <citation type="submission" date="2020-04" db="EMBL/GenBank/DDBJ databases">
        <authorList>
            <person name="Zhang R."/>
            <person name="Schippers A."/>
        </authorList>
    </citation>
    <scope>NUCLEOTIDE SEQUENCE [LARGE SCALE GENOMIC DNA]</scope>
    <source>
        <strain evidence="11 12">DSM 109850</strain>
    </source>
</reference>
<evidence type="ECO:0000256" key="6">
    <source>
        <dbReference type="ARBA" id="ARBA00022840"/>
    </source>
</evidence>
<evidence type="ECO:0000256" key="1">
    <source>
        <dbReference type="ARBA" id="ARBA00006360"/>
    </source>
</evidence>
<evidence type="ECO:0000256" key="2">
    <source>
        <dbReference type="ARBA" id="ARBA00012417"/>
    </source>
</evidence>
<evidence type="ECO:0000313" key="11">
    <source>
        <dbReference type="EMBL" id="NMP24481.1"/>
    </source>
</evidence>
<dbReference type="GO" id="GO:0046872">
    <property type="term" value="F:metal ion binding"/>
    <property type="evidence" value="ECO:0007669"/>
    <property type="project" value="UniProtKB-KW"/>
</dbReference>
<dbReference type="InterPro" id="IPR008921">
    <property type="entry name" value="DNA_pol3_clamp-load_cplx_C"/>
</dbReference>
<evidence type="ECO:0000256" key="4">
    <source>
        <dbReference type="ARBA" id="ARBA00022741"/>
    </source>
</evidence>